<keyword evidence="9" id="KW-0675">Receptor</keyword>
<feature type="transmembrane region" description="Helical" evidence="11">
    <location>
        <begin position="139"/>
        <end position="161"/>
    </location>
</feature>
<comment type="subcellular location">
    <subcellularLocation>
        <location evidence="1">Cell membrane</location>
        <topology evidence="1">Multi-pass membrane protein</topology>
    </subcellularLocation>
</comment>
<dbReference type="GO" id="GO:0004930">
    <property type="term" value="F:G protein-coupled receptor activity"/>
    <property type="evidence" value="ECO:0007669"/>
    <property type="project" value="UniProtKB-KW"/>
</dbReference>
<feature type="domain" description="G-protein coupled receptors family 1 profile" evidence="12">
    <location>
        <begin position="39"/>
        <end position="288"/>
    </location>
</feature>
<protein>
    <recommendedName>
        <fullName evidence="12">G-protein coupled receptors family 1 profile domain-containing protein</fullName>
    </recommendedName>
</protein>
<evidence type="ECO:0000256" key="4">
    <source>
        <dbReference type="ARBA" id="ARBA00022692"/>
    </source>
</evidence>
<evidence type="ECO:0000313" key="13">
    <source>
        <dbReference type="EMBL" id="KAG8550952.1"/>
    </source>
</evidence>
<dbReference type="InterPro" id="IPR017452">
    <property type="entry name" value="GPCR_Rhodpsn_7TM"/>
</dbReference>
<dbReference type="PRINTS" id="PR00237">
    <property type="entry name" value="GPCRRHODOPSN"/>
</dbReference>
<name>A0AAV6ZTY7_ENGPU</name>
<comment type="caution">
    <text evidence="13">The sequence shown here is derived from an EMBL/GenBank/DDBJ whole genome shotgun (WGS) entry which is preliminary data.</text>
</comment>
<dbReference type="InterPro" id="IPR050516">
    <property type="entry name" value="Olfactory_GPCR"/>
</dbReference>
<reference evidence="13" key="1">
    <citation type="thesis" date="2020" institute="ProQuest LLC" country="789 East Eisenhower Parkway, Ann Arbor, MI, USA">
        <title>Comparative Genomics and Chromosome Evolution.</title>
        <authorList>
            <person name="Mudd A.B."/>
        </authorList>
    </citation>
    <scope>NUCLEOTIDE SEQUENCE</scope>
    <source>
        <strain evidence="13">237g6f4</strain>
        <tissue evidence="13">Blood</tissue>
    </source>
</reference>
<evidence type="ECO:0000259" key="12">
    <source>
        <dbReference type="PROSITE" id="PS50262"/>
    </source>
</evidence>
<dbReference type="EMBL" id="WNYA01000014">
    <property type="protein sequence ID" value="KAG8550952.1"/>
    <property type="molecule type" value="Genomic_DNA"/>
</dbReference>
<feature type="transmembrane region" description="Helical" evidence="11">
    <location>
        <begin position="235"/>
        <end position="251"/>
    </location>
</feature>
<keyword evidence="10" id="KW-0807">Transducer</keyword>
<keyword evidence="3" id="KW-1003">Cell membrane</keyword>
<evidence type="ECO:0000256" key="1">
    <source>
        <dbReference type="ARBA" id="ARBA00004651"/>
    </source>
</evidence>
<organism evidence="13 14">
    <name type="scientific">Engystomops pustulosus</name>
    <name type="common">Tungara frog</name>
    <name type="synonym">Physalaemus pustulosus</name>
    <dbReference type="NCBI Taxonomy" id="76066"/>
    <lineage>
        <taxon>Eukaryota</taxon>
        <taxon>Metazoa</taxon>
        <taxon>Chordata</taxon>
        <taxon>Craniata</taxon>
        <taxon>Vertebrata</taxon>
        <taxon>Euteleostomi</taxon>
        <taxon>Amphibia</taxon>
        <taxon>Batrachia</taxon>
        <taxon>Anura</taxon>
        <taxon>Neobatrachia</taxon>
        <taxon>Hyloidea</taxon>
        <taxon>Leptodactylidae</taxon>
        <taxon>Leiuperinae</taxon>
        <taxon>Engystomops</taxon>
    </lineage>
</organism>
<sequence length="311" mass="35172">MENISYFSELYILPFASRPQDKPFLFSLFLFIYSSGVLVNVVSIAVIYLDSRLHTPMYLFLCLLSIVDICYTSAVTPGLLDMLLSELYKVSLQQCFTQIFFFIMASASEDILLCIMAYDRYVAICRPLHYNQILSRKNCLLITIALWICGCLNSALFTMTVSHMSFCRSNTIHQIHCDSKALTRIACTGTELFYIVISLELLIFGLGSFLCSMVSYIQIIRVICNIKSEDGRRKVFSTCSSHLAILLLYYSTGGSALLMPSSSQSDLLHQIFTALYSTLTPLLNPLIYSLRNKDVRTSLLRLMGAKIGRNR</sequence>
<evidence type="ECO:0000256" key="6">
    <source>
        <dbReference type="ARBA" id="ARBA00022989"/>
    </source>
</evidence>
<keyword evidence="7" id="KW-0297">G-protein coupled receptor</keyword>
<keyword evidence="6 11" id="KW-1133">Transmembrane helix</keyword>
<accession>A0AAV6ZTY7</accession>
<dbReference type="PANTHER" id="PTHR26452">
    <property type="entry name" value="OLFACTORY RECEPTOR"/>
    <property type="match status" value="1"/>
</dbReference>
<dbReference type="InterPro" id="IPR000725">
    <property type="entry name" value="Olfact_rcpt"/>
</dbReference>
<feature type="transmembrane region" description="Helical" evidence="11">
    <location>
        <begin position="271"/>
        <end position="290"/>
    </location>
</feature>
<dbReference type="PRINTS" id="PR00245">
    <property type="entry name" value="OLFACTORYR"/>
</dbReference>
<feature type="transmembrane region" description="Helical" evidence="11">
    <location>
        <begin position="58"/>
        <end position="79"/>
    </location>
</feature>
<evidence type="ECO:0000256" key="3">
    <source>
        <dbReference type="ARBA" id="ARBA00022475"/>
    </source>
</evidence>
<evidence type="ECO:0000256" key="7">
    <source>
        <dbReference type="ARBA" id="ARBA00023040"/>
    </source>
</evidence>
<proteinExistence type="inferred from homology"/>
<evidence type="ECO:0000313" key="14">
    <source>
        <dbReference type="Proteomes" id="UP000824782"/>
    </source>
</evidence>
<keyword evidence="14" id="KW-1185">Reference proteome</keyword>
<dbReference type="Proteomes" id="UP000824782">
    <property type="component" value="Unassembled WGS sequence"/>
</dbReference>
<dbReference type="SUPFAM" id="SSF81321">
    <property type="entry name" value="Family A G protein-coupled receptor-like"/>
    <property type="match status" value="1"/>
</dbReference>
<dbReference type="Pfam" id="PF13853">
    <property type="entry name" value="7tm_4"/>
    <property type="match status" value="1"/>
</dbReference>
<dbReference type="InterPro" id="IPR000276">
    <property type="entry name" value="GPCR_Rhodpsn"/>
</dbReference>
<gene>
    <name evidence="13" type="ORF">GDO81_023881</name>
</gene>
<dbReference type="Gene3D" id="1.20.1070.10">
    <property type="entry name" value="Rhodopsin 7-helix transmembrane proteins"/>
    <property type="match status" value="1"/>
</dbReference>
<feature type="transmembrane region" description="Helical" evidence="11">
    <location>
        <begin position="192"/>
        <end position="214"/>
    </location>
</feature>
<evidence type="ECO:0000256" key="5">
    <source>
        <dbReference type="ARBA" id="ARBA00022725"/>
    </source>
</evidence>
<keyword evidence="4 11" id="KW-0812">Transmembrane</keyword>
<feature type="transmembrane region" description="Helical" evidence="11">
    <location>
        <begin position="24"/>
        <end position="49"/>
    </location>
</feature>
<evidence type="ECO:0000256" key="11">
    <source>
        <dbReference type="SAM" id="Phobius"/>
    </source>
</evidence>
<keyword evidence="5" id="KW-0552">Olfaction</keyword>
<evidence type="ECO:0000256" key="2">
    <source>
        <dbReference type="ARBA" id="ARBA00010663"/>
    </source>
</evidence>
<evidence type="ECO:0000256" key="8">
    <source>
        <dbReference type="ARBA" id="ARBA00023136"/>
    </source>
</evidence>
<dbReference type="CDD" id="cd13954">
    <property type="entry name" value="7tmA_OR"/>
    <property type="match status" value="1"/>
</dbReference>
<dbReference type="PROSITE" id="PS50262">
    <property type="entry name" value="G_PROTEIN_RECEP_F1_2"/>
    <property type="match status" value="1"/>
</dbReference>
<dbReference type="AlphaFoldDB" id="A0AAV6ZTY7"/>
<keyword evidence="8 11" id="KW-0472">Membrane</keyword>
<dbReference type="FunFam" id="1.10.1220.70:FF:000001">
    <property type="entry name" value="Olfactory receptor"/>
    <property type="match status" value="1"/>
</dbReference>
<keyword evidence="5" id="KW-0716">Sensory transduction</keyword>
<dbReference type="GO" id="GO:0004984">
    <property type="term" value="F:olfactory receptor activity"/>
    <property type="evidence" value="ECO:0007669"/>
    <property type="project" value="InterPro"/>
</dbReference>
<comment type="similarity">
    <text evidence="2">Belongs to the G-protein coupled receptor 1 family.</text>
</comment>
<dbReference type="GO" id="GO:0005886">
    <property type="term" value="C:plasma membrane"/>
    <property type="evidence" value="ECO:0007669"/>
    <property type="project" value="UniProtKB-SubCell"/>
</dbReference>
<dbReference type="FunFam" id="1.20.1070.10:FF:000015">
    <property type="entry name" value="Olfactory receptor"/>
    <property type="match status" value="1"/>
</dbReference>
<evidence type="ECO:0000256" key="9">
    <source>
        <dbReference type="ARBA" id="ARBA00023170"/>
    </source>
</evidence>
<evidence type="ECO:0000256" key="10">
    <source>
        <dbReference type="ARBA" id="ARBA00023224"/>
    </source>
</evidence>
<feature type="transmembrane region" description="Helical" evidence="11">
    <location>
        <begin position="99"/>
        <end position="118"/>
    </location>
</feature>